<name>A0A1G9V1T9_9SPHI</name>
<dbReference type="InterPro" id="IPR036942">
    <property type="entry name" value="Beta-barrel_TonB_sf"/>
</dbReference>
<feature type="domain" description="TonB-dependent receptor-like beta-barrel" evidence="12">
    <location>
        <begin position="527"/>
        <end position="1074"/>
    </location>
</feature>
<keyword evidence="8" id="KW-0675">Receptor</keyword>
<dbReference type="InterPro" id="IPR008969">
    <property type="entry name" value="CarboxyPept-like_regulatory"/>
</dbReference>
<evidence type="ECO:0000259" key="12">
    <source>
        <dbReference type="Pfam" id="PF00593"/>
    </source>
</evidence>
<dbReference type="Gene3D" id="2.40.170.20">
    <property type="entry name" value="TonB-dependent receptor, beta-barrel domain"/>
    <property type="match status" value="1"/>
</dbReference>
<dbReference type="Pfam" id="PF00593">
    <property type="entry name" value="TonB_dep_Rec_b-barrel"/>
    <property type="match status" value="1"/>
</dbReference>
<dbReference type="AlphaFoldDB" id="A0A1G9V1T9"/>
<comment type="similarity">
    <text evidence="10 11">Belongs to the TonB-dependent receptor family.</text>
</comment>
<keyword evidence="9 10" id="KW-0998">Cell outer membrane</keyword>
<dbReference type="GO" id="GO:0044718">
    <property type="term" value="P:siderophore transmembrane transport"/>
    <property type="evidence" value="ECO:0007669"/>
    <property type="project" value="TreeGrafter"/>
</dbReference>
<dbReference type="NCBIfam" id="TIGR04056">
    <property type="entry name" value="OMP_RagA_SusC"/>
    <property type="match status" value="1"/>
</dbReference>
<evidence type="ECO:0000256" key="5">
    <source>
        <dbReference type="ARBA" id="ARBA00022729"/>
    </source>
</evidence>
<keyword evidence="15" id="KW-1185">Reference proteome</keyword>
<dbReference type="InterPro" id="IPR012910">
    <property type="entry name" value="Plug_dom"/>
</dbReference>
<evidence type="ECO:0000313" key="15">
    <source>
        <dbReference type="Proteomes" id="UP000183200"/>
    </source>
</evidence>
<evidence type="ECO:0000259" key="13">
    <source>
        <dbReference type="Pfam" id="PF07715"/>
    </source>
</evidence>
<keyword evidence="7 10" id="KW-0472">Membrane</keyword>
<dbReference type="InterPro" id="IPR039426">
    <property type="entry name" value="TonB-dep_rcpt-like"/>
</dbReference>
<dbReference type="SUPFAM" id="SSF49464">
    <property type="entry name" value="Carboxypeptidase regulatory domain-like"/>
    <property type="match status" value="1"/>
</dbReference>
<dbReference type="GO" id="GO:0009279">
    <property type="term" value="C:cell outer membrane"/>
    <property type="evidence" value="ECO:0007669"/>
    <property type="project" value="UniProtKB-SubCell"/>
</dbReference>
<dbReference type="Pfam" id="PF07715">
    <property type="entry name" value="Plug"/>
    <property type="match status" value="1"/>
</dbReference>
<evidence type="ECO:0000256" key="7">
    <source>
        <dbReference type="ARBA" id="ARBA00023136"/>
    </source>
</evidence>
<dbReference type="GO" id="GO:0015344">
    <property type="term" value="F:siderophore uptake transmembrane transporter activity"/>
    <property type="evidence" value="ECO:0007669"/>
    <property type="project" value="TreeGrafter"/>
</dbReference>
<keyword evidence="3 10" id="KW-1134">Transmembrane beta strand</keyword>
<organism evidence="14 15">
    <name type="scientific">Pedobacter steynii</name>
    <dbReference type="NCBI Taxonomy" id="430522"/>
    <lineage>
        <taxon>Bacteria</taxon>
        <taxon>Pseudomonadati</taxon>
        <taxon>Bacteroidota</taxon>
        <taxon>Sphingobacteriia</taxon>
        <taxon>Sphingobacteriales</taxon>
        <taxon>Sphingobacteriaceae</taxon>
        <taxon>Pedobacter</taxon>
    </lineage>
</organism>
<keyword evidence="2 10" id="KW-0813">Transport</keyword>
<evidence type="ECO:0000313" key="14">
    <source>
        <dbReference type="EMBL" id="SDM65845.1"/>
    </source>
</evidence>
<reference evidence="15" key="1">
    <citation type="submission" date="2016-10" db="EMBL/GenBank/DDBJ databases">
        <authorList>
            <person name="Varghese N."/>
            <person name="Submissions S."/>
        </authorList>
    </citation>
    <scope>NUCLEOTIDE SEQUENCE [LARGE SCALE GENOMIC DNA]</scope>
    <source>
        <strain evidence="15">DSM 19110</strain>
    </source>
</reference>
<protein>
    <submittedName>
        <fullName evidence="14">TonB-linked outer membrane protein, SusC/RagA family</fullName>
    </submittedName>
</protein>
<comment type="subcellular location">
    <subcellularLocation>
        <location evidence="1 10">Cell outer membrane</location>
        <topology evidence="1 10">Multi-pass membrane protein</topology>
    </subcellularLocation>
</comment>
<evidence type="ECO:0000256" key="11">
    <source>
        <dbReference type="RuleBase" id="RU003357"/>
    </source>
</evidence>
<evidence type="ECO:0000256" key="3">
    <source>
        <dbReference type="ARBA" id="ARBA00022452"/>
    </source>
</evidence>
<sequence>MLKQLTRSGRLVLPVVFLLLLALAGQSQTGTSKINLKGRNISLAEVFKSIKKQTGFTVFYSNKLLDDSELISVDFAGEALNTVMNSILKGRQLDWLIKEKYIVLQRATPPTPPQPRKTDPANVDKVQQLRGTVTDGSGSPLPGVSIRRKDVNLGTVTDTQGRYLIEAPAGTALVFSYVGYGSQEITVGSQVTLHVKLLEDDADLAEVVVVGYGTQKKVNLTGAVSMVSGKELAARPMGQTSAALQGMAPGVTVKQSSGRPGADGGNIRIRGVGTISASANDPTAFNGANPLVMIDGIEGSMNNIDPNLIESISVLKDAASSSIYGSRAANGVILITTRRATADQVSISYHNYIGWQDPTNMPKLVNALDYMLLINEAYVNTGRTPLYADALVQKYREQNGVNSDLYPNTDWQKETLTGSGLQQSHFITIQGGTQKVKMLGSFGLFDQKGIIENSSFKRYTIRNNADITFSDKLKAKIDLQYVNAITTDPAVGSGEIFQWMNGLPANLIGVNESGQWGVGWNGNNPMSASKDGGTNRTRAPFGSINAIVNYKPLEWLEAEAAYSPKYALTSGKNFRKAIQSYLPNGSLSFRTPALTSLNQSQTQSFFNNLRATLTASKNLKDHTFKLLIGGSREDYYAEWISAYRDTYVLPEYPVLDGGSASNQQAKGSAEEWALQSLFSRFNYSYKGKYLLELNARYDGSSRFSNGNKYGFFPSASAGWRISEEGFFSGLKNTINEAKLRFSWGKLGNQNIGTYPSTAALILESTAMGKQIVNTVALNDLSNKNISWETTEEKNIGIDLTLFNNLSITADYYRRRTRDILLLLDIPLIIGLNRPNQNAGTVDNKGWELGIAYKGSLKDFNYNVSFNLSDVKNTVADMKGINQTGLTVNREGHSSLSLFGYEAQGLFSSDEEVAAHAKQFGMVKAGDIKYKDQNGDGLINESDKVIIGGTIPRLTYAASLGAAYKGFDLSVLLQGVGKANGYLNGPGVQPFSVGGALGGTIREENKDRWSVENPNAKYPRLAFGESNNEQASSFWVRDASYLRIKNIQLGYTLSAGLAKKLSIKRLRLFANGSNLASFDRFLSGYDVEAPVGSGSIYPQVKLYSLGLEATF</sequence>
<evidence type="ECO:0000256" key="1">
    <source>
        <dbReference type="ARBA" id="ARBA00004571"/>
    </source>
</evidence>
<dbReference type="InterPro" id="IPR037066">
    <property type="entry name" value="Plug_dom_sf"/>
</dbReference>
<evidence type="ECO:0000256" key="6">
    <source>
        <dbReference type="ARBA" id="ARBA00023077"/>
    </source>
</evidence>
<evidence type="ECO:0000256" key="8">
    <source>
        <dbReference type="ARBA" id="ARBA00023170"/>
    </source>
</evidence>
<dbReference type="PANTHER" id="PTHR30069:SF29">
    <property type="entry name" value="HEMOGLOBIN AND HEMOGLOBIN-HAPTOGLOBIN-BINDING PROTEIN 1-RELATED"/>
    <property type="match status" value="1"/>
</dbReference>
<dbReference type="EMBL" id="FNGY01000004">
    <property type="protein sequence ID" value="SDM65845.1"/>
    <property type="molecule type" value="Genomic_DNA"/>
</dbReference>
<evidence type="ECO:0000256" key="9">
    <source>
        <dbReference type="ARBA" id="ARBA00023237"/>
    </source>
</evidence>
<feature type="domain" description="TonB-dependent receptor plug" evidence="13">
    <location>
        <begin position="217"/>
        <end position="332"/>
    </location>
</feature>
<evidence type="ECO:0000256" key="2">
    <source>
        <dbReference type="ARBA" id="ARBA00022448"/>
    </source>
</evidence>
<dbReference type="RefSeq" id="WP_083361862.1">
    <property type="nucleotide sequence ID" value="NZ_FNGY01000004.1"/>
</dbReference>
<keyword evidence="6 11" id="KW-0798">TonB box</keyword>
<dbReference type="PANTHER" id="PTHR30069">
    <property type="entry name" value="TONB-DEPENDENT OUTER MEMBRANE RECEPTOR"/>
    <property type="match status" value="1"/>
</dbReference>
<dbReference type="NCBIfam" id="TIGR04057">
    <property type="entry name" value="SusC_RagA_signa"/>
    <property type="match status" value="1"/>
</dbReference>
<dbReference type="InterPro" id="IPR000531">
    <property type="entry name" value="Beta-barrel_TonB"/>
</dbReference>
<keyword evidence="4 10" id="KW-0812">Transmembrane</keyword>
<dbReference type="Gene3D" id="2.170.130.10">
    <property type="entry name" value="TonB-dependent receptor, plug domain"/>
    <property type="match status" value="1"/>
</dbReference>
<dbReference type="PROSITE" id="PS52016">
    <property type="entry name" value="TONB_DEPENDENT_REC_3"/>
    <property type="match status" value="1"/>
</dbReference>
<keyword evidence="5" id="KW-0732">Signal</keyword>
<accession>A0A1G9V1T9</accession>
<proteinExistence type="inferred from homology"/>
<dbReference type="OrthoDB" id="899266at2"/>
<dbReference type="InterPro" id="IPR023997">
    <property type="entry name" value="TonB-dep_OMP_SusC/RagA_CS"/>
</dbReference>
<gene>
    <name evidence="14" type="ORF">SAMN05421820_104351</name>
</gene>
<evidence type="ECO:0000256" key="10">
    <source>
        <dbReference type="PROSITE-ProRule" id="PRU01360"/>
    </source>
</evidence>
<dbReference type="FunFam" id="2.170.130.10:FF:000003">
    <property type="entry name" value="SusC/RagA family TonB-linked outer membrane protein"/>
    <property type="match status" value="1"/>
</dbReference>
<dbReference type="Gene3D" id="2.60.40.1120">
    <property type="entry name" value="Carboxypeptidase-like, regulatory domain"/>
    <property type="match status" value="1"/>
</dbReference>
<dbReference type="Pfam" id="PF13715">
    <property type="entry name" value="CarbopepD_reg_2"/>
    <property type="match status" value="1"/>
</dbReference>
<dbReference type="Proteomes" id="UP000183200">
    <property type="component" value="Unassembled WGS sequence"/>
</dbReference>
<dbReference type="InterPro" id="IPR023996">
    <property type="entry name" value="TonB-dep_OMP_SusC/RagA"/>
</dbReference>
<dbReference type="SUPFAM" id="SSF56935">
    <property type="entry name" value="Porins"/>
    <property type="match status" value="1"/>
</dbReference>
<evidence type="ECO:0000256" key="4">
    <source>
        <dbReference type="ARBA" id="ARBA00022692"/>
    </source>
</evidence>